<dbReference type="EMBL" id="JASNQZ010000015">
    <property type="protein sequence ID" value="KAL0947507.1"/>
    <property type="molecule type" value="Genomic_DNA"/>
</dbReference>
<dbReference type="Proteomes" id="UP001556367">
    <property type="component" value="Unassembled WGS sequence"/>
</dbReference>
<dbReference type="Pfam" id="PF24016">
    <property type="entry name" value="DUF7330"/>
    <property type="match status" value="1"/>
</dbReference>
<name>A0ABR3IW75_9AGAR</name>
<evidence type="ECO:0000313" key="3">
    <source>
        <dbReference type="Proteomes" id="UP001556367"/>
    </source>
</evidence>
<feature type="domain" description="DUF7330" evidence="1">
    <location>
        <begin position="54"/>
        <end position="139"/>
    </location>
</feature>
<sequence length="224" mass="25027">MIVARNGNKGSGPKRPLKVDVSKLDRCARMTTEQLLPSPDGSRYQFSSTLRKDHDSDINIRVLLLAPWPEDTGPFAKSLICFCSQSGSVRTEVNRLPGVSDHFFRLYVTSRESDVSVVLPADFHGSVNIEQRAGRRAGSANSSSADQNCYVRYSKSLRARIQAGAIRLNPSETYEDEDEVYIWAPGCINLRLMDESPESPRPVWRVADGRRGIGSLKRIFRLTP</sequence>
<reference evidence="3" key="1">
    <citation type="submission" date="2024-06" db="EMBL/GenBank/DDBJ databases">
        <title>Multi-omics analyses provide insights into the biosynthesis of the anticancer antibiotic pleurotin in Hohenbuehelia grisea.</title>
        <authorList>
            <person name="Weaver J.A."/>
            <person name="Alberti F."/>
        </authorList>
    </citation>
    <scope>NUCLEOTIDE SEQUENCE [LARGE SCALE GENOMIC DNA]</scope>
    <source>
        <strain evidence="3">T-177</strain>
    </source>
</reference>
<proteinExistence type="predicted"/>
<dbReference type="InterPro" id="IPR055754">
    <property type="entry name" value="DUF7330"/>
</dbReference>
<comment type="caution">
    <text evidence="2">The sequence shown here is derived from an EMBL/GenBank/DDBJ whole genome shotgun (WGS) entry which is preliminary data.</text>
</comment>
<accession>A0ABR3IW75</accession>
<evidence type="ECO:0000259" key="1">
    <source>
        <dbReference type="Pfam" id="PF24016"/>
    </source>
</evidence>
<organism evidence="2 3">
    <name type="scientific">Hohenbuehelia grisea</name>
    <dbReference type="NCBI Taxonomy" id="104357"/>
    <lineage>
        <taxon>Eukaryota</taxon>
        <taxon>Fungi</taxon>
        <taxon>Dikarya</taxon>
        <taxon>Basidiomycota</taxon>
        <taxon>Agaricomycotina</taxon>
        <taxon>Agaricomycetes</taxon>
        <taxon>Agaricomycetidae</taxon>
        <taxon>Agaricales</taxon>
        <taxon>Pleurotineae</taxon>
        <taxon>Pleurotaceae</taxon>
        <taxon>Hohenbuehelia</taxon>
    </lineage>
</organism>
<protein>
    <recommendedName>
        <fullName evidence="1">DUF7330 domain-containing protein</fullName>
    </recommendedName>
</protein>
<keyword evidence="3" id="KW-1185">Reference proteome</keyword>
<gene>
    <name evidence="2" type="ORF">HGRIS_013607</name>
</gene>
<evidence type="ECO:0000313" key="2">
    <source>
        <dbReference type="EMBL" id="KAL0947507.1"/>
    </source>
</evidence>